<reference evidence="5 6" key="1">
    <citation type="submission" date="2018-06" db="EMBL/GenBank/DDBJ databases">
        <title>Genomic Encyclopedia of Archaeal and Bacterial Type Strains, Phase II (KMG-II): from individual species to whole genera.</title>
        <authorList>
            <person name="Goeker M."/>
        </authorList>
    </citation>
    <scope>NUCLEOTIDE SEQUENCE [LARGE SCALE GENOMIC DNA]</scope>
    <source>
        <strain evidence="5 6">ATCC BAA-1881</strain>
    </source>
</reference>
<feature type="region of interest" description="Disordered" evidence="4">
    <location>
        <begin position="1"/>
        <end position="97"/>
    </location>
</feature>
<evidence type="ECO:0000313" key="5">
    <source>
        <dbReference type="EMBL" id="PZW35999.1"/>
    </source>
</evidence>
<evidence type="ECO:0000313" key="6">
    <source>
        <dbReference type="Proteomes" id="UP000248806"/>
    </source>
</evidence>
<feature type="repeat" description="TPR" evidence="3">
    <location>
        <begin position="197"/>
        <end position="230"/>
    </location>
</feature>
<dbReference type="PROSITE" id="PS50005">
    <property type="entry name" value="TPR"/>
    <property type="match status" value="1"/>
</dbReference>
<dbReference type="SUPFAM" id="SSF48452">
    <property type="entry name" value="TPR-like"/>
    <property type="match status" value="1"/>
</dbReference>
<evidence type="ECO:0000256" key="2">
    <source>
        <dbReference type="ARBA" id="ARBA00022803"/>
    </source>
</evidence>
<dbReference type="EMBL" id="QKUF01000001">
    <property type="protein sequence ID" value="PZW35999.1"/>
    <property type="molecule type" value="Genomic_DNA"/>
</dbReference>
<keyword evidence="2 3" id="KW-0802">TPR repeat</keyword>
<dbReference type="Proteomes" id="UP000248806">
    <property type="component" value="Unassembled WGS sequence"/>
</dbReference>
<comment type="caution">
    <text evidence="5">The sequence shown here is derived from an EMBL/GenBank/DDBJ whole genome shotgun (WGS) entry which is preliminary data.</text>
</comment>
<evidence type="ECO:0000256" key="4">
    <source>
        <dbReference type="SAM" id="MobiDB-lite"/>
    </source>
</evidence>
<proteinExistence type="predicted"/>
<dbReference type="Pfam" id="PF07719">
    <property type="entry name" value="TPR_2"/>
    <property type="match status" value="1"/>
</dbReference>
<dbReference type="InterPro" id="IPR013105">
    <property type="entry name" value="TPR_2"/>
</dbReference>
<dbReference type="InterPro" id="IPR019734">
    <property type="entry name" value="TPR_rpt"/>
</dbReference>
<organism evidence="5 6">
    <name type="scientific">Thermosporothrix hazakensis</name>
    <dbReference type="NCBI Taxonomy" id="644383"/>
    <lineage>
        <taxon>Bacteria</taxon>
        <taxon>Bacillati</taxon>
        <taxon>Chloroflexota</taxon>
        <taxon>Ktedonobacteria</taxon>
        <taxon>Ktedonobacterales</taxon>
        <taxon>Thermosporotrichaceae</taxon>
        <taxon>Thermosporothrix</taxon>
    </lineage>
</organism>
<evidence type="ECO:0000256" key="3">
    <source>
        <dbReference type="PROSITE-ProRule" id="PRU00339"/>
    </source>
</evidence>
<dbReference type="AlphaFoldDB" id="A0A326UP06"/>
<gene>
    <name evidence="5" type="ORF">EI42_00169</name>
</gene>
<dbReference type="InterPro" id="IPR011990">
    <property type="entry name" value="TPR-like_helical_dom_sf"/>
</dbReference>
<dbReference type="SMART" id="SM00028">
    <property type="entry name" value="TPR"/>
    <property type="match status" value="2"/>
</dbReference>
<protein>
    <submittedName>
        <fullName evidence="5">Tetratricopeptide repeat protein</fullName>
    </submittedName>
</protein>
<name>A0A326UP06_THEHA</name>
<feature type="compositionally biased region" description="Polar residues" evidence="4">
    <location>
        <begin position="1"/>
        <end position="24"/>
    </location>
</feature>
<keyword evidence="1" id="KW-0677">Repeat</keyword>
<accession>A0A326UP06</accession>
<dbReference type="Gene3D" id="1.25.40.10">
    <property type="entry name" value="Tetratricopeptide repeat domain"/>
    <property type="match status" value="1"/>
</dbReference>
<feature type="compositionally biased region" description="Polar residues" evidence="4">
    <location>
        <begin position="118"/>
        <end position="142"/>
    </location>
</feature>
<evidence type="ECO:0000256" key="1">
    <source>
        <dbReference type="ARBA" id="ARBA00022737"/>
    </source>
</evidence>
<keyword evidence="6" id="KW-1185">Reference proteome</keyword>
<dbReference type="PROSITE" id="PS50293">
    <property type="entry name" value="TPR_REGION"/>
    <property type="match status" value="1"/>
</dbReference>
<feature type="region of interest" description="Disordered" evidence="4">
    <location>
        <begin position="117"/>
        <end position="142"/>
    </location>
</feature>
<sequence length="232" mass="26039">MQEQQPKQPSSPVWQPLQEQPKQPTESKRNIPAQEQPKQQPQRGDIRQPAARSIQDIEATVKASPIQAARMKAMQEQRTGSMSAIPSRPGVTKPQASQYNPMLDQLEATMKRPAIRIQPTQQRGTPAPQSKGRSLANQGNENNGAKAKLLKGYQHQLVGEYDSAMKEYRSIIRNSPELLDEVVSNVRALLKLAPKYAPGYRVLGDAYMRQGEYLQAMEAYNKALMLTNRPRP</sequence>